<dbReference type="EMBL" id="GG738916">
    <property type="protein sequence ID" value="EFC37652.1"/>
    <property type="molecule type" value="Genomic_DNA"/>
</dbReference>
<dbReference type="PANTHER" id="PTHR12905">
    <property type="entry name" value="METALLOPHOSPHOESTERASE"/>
    <property type="match status" value="1"/>
</dbReference>
<keyword evidence="4" id="KW-1185">Reference proteome</keyword>
<dbReference type="RefSeq" id="XP_002670396.1">
    <property type="nucleotide sequence ID" value="XM_002670350.1"/>
</dbReference>
<gene>
    <name evidence="3" type="ORF">NAEGRDRAFT_74667</name>
</gene>
<dbReference type="InterPro" id="IPR051693">
    <property type="entry name" value="UPF0046_metallophosphoest"/>
</dbReference>
<feature type="region of interest" description="Disordered" evidence="1">
    <location>
        <begin position="1"/>
        <end position="35"/>
    </location>
</feature>
<evidence type="ECO:0000313" key="4">
    <source>
        <dbReference type="Proteomes" id="UP000006671"/>
    </source>
</evidence>
<dbReference type="Gene3D" id="3.60.21.10">
    <property type="match status" value="1"/>
</dbReference>
<dbReference type="Pfam" id="PF00149">
    <property type="entry name" value="Metallophos"/>
    <property type="match status" value="1"/>
</dbReference>
<dbReference type="PANTHER" id="PTHR12905:SF0">
    <property type="entry name" value="CALCINEURIN-LIKE PHOSPHOESTERASE DOMAIN-CONTAINING PROTEIN"/>
    <property type="match status" value="1"/>
</dbReference>
<dbReference type="AlphaFoldDB" id="D2VZY9"/>
<evidence type="ECO:0000256" key="1">
    <source>
        <dbReference type="SAM" id="MobiDB-lite"/>
    </source>
</evidence>
<evidence type="ECO:0000259" key="2">
    <source>
        <dbReference type="Pfam" id="PF00149"/>
    </source>
</evidence>
<dbReference type="InterPro" id="IPR004843">
    <property type="entry name" value="Calcineurin-like_PHP"/>
</dbReference>
<accession>D2VZY9</accession>
<evidence type="ECO:0000313" key="3">
    <source>
        <dbReference type="EMBL" id="EFC37652.1"/>
    </source>
</evidence>
<protein>
    <submittedName>
        <fullName evidence="3">Ser/Thr protein phosphatase family protein</fullName>
    </submittedName>
</protein>
<dbReference type="SUPFAM" id="SSF56300">
    <property type="entry name" value="Metallo-dependent phosphatases"/>
    <property type="match status" value="1"/>
</dbReference>
<proteinExistence type="predicted"/>
<dbReference type="GeneID" id="8857458"/>
<dbReference type="OrthoDB" id="630188at2759"/>
<reference evidence="3 4" key="1">
    <citation type="journal article" date="2010" name="Cell">
        <title>The genome of Naegleria gruberi illuminates early eukaryotic versatility.</title>
        <authorList>
            <person name="Fritz-Laylin L.K."/>
            <person name="Prochnik S.E."/>
            <person name="Ginger M.L."/>
            <person name="Dacks J.B."/>
            <person name="Carpenter M.L."/>
            <person name="Field M.C."/>
            <person name="Kuo A."/>
            <person name="Paredez A."/>
            <person name="Chapman J."/>
            <person name="Pham J."/>
            <person name="Shu S."/>
            <person name="Neupane R."/>
            <person name="Cipriano M."/>
            <person name="Mancuso J."/>
            <person name="Tu H."/>
            <person name="Salamov A."/>
            <person name="Lindquist E."/>
            <person name="Shapiro H."/>
            <person name="Lucas S."/>
            <person name="Grigoriev I.V."/>
            <person name="Cande W.Z."/>
            <person name="Fulton C."/>
            <person name="Rokhsar D.S."/>
            <person name="Dawson S.C."/>
        </authorList>
    </citation>
    <scope>NUCLEOTIDE SEQUENCE [LARGE SCALE GENOMIC DNA]</scope>
    <source>
        <strain evidence="3 4">NEG-M</strain>
    </source>
</reference>
<feature type="domain" description="Calcineurin-like phosphoesterase" evidence="2">
    <location>
        <begin position="139"/>
        <end position="320"/>
    </location>
</feature>
<sequence length="352" mass="39163">MISTNSPHHSDSNTTTTTHDNNIISSITPPPPPPLIVSNENKKILLNPIRKFNVIAVSPNRNVPPPPPPSANTMRVPPPPSSLKYIPKEDACSSSARPKSLAEELKLKIKKEVEQCKVVPFKINEENETISEDGLRVVRFVVTSDTHNKHGMLNLPQEADVLLHCGDFTYAGSNAEVSRFNDWLGTVNYKHKIVICGNHEYPKTKEKYDELLSNATAVLVNSSITIEGVKIFGTPFVPNMGDFQGENYFTKLLDNTGFYKKEEDLKSVYDLIDTDTDILMTHTPPNKILDGSGKYGSYALKERLQYLTNLKVSCFGHVHGAYGYQKVGNTLFINASSDGVEQPIVFDYIVKK</sequence>
<dbReference type="KEGG" id="ngr:NAEGRDRAFT_74667"/>
<dbReference type="InParanoid" id="D2VZY9"/>
<dbReference type="Proteomes" id="UP000006671">
    <property type="component" value="Unassembled WGS sequence"/>
</dbReference>
<dbReference type="CDD" id="cd07379">
    <property type="entry name" value="MPP_239FB"/>
    <property type="match status" value="1"/>
</dbReference>
<dbReference type="InterPro" id="IPR029052">
    <property type="entry name" value="Metallo-depent_PP-like"/>
</dbReference>
<dbReference type="eggNOG" id="KOG3947">
    <property type="taxonomic scope" value="Eukaryota"/>
</dbReference>
<dbReference type="GO" id="GO:0016787">
    <property type="term" value="F:hydrolase activity"/>
    <property type="evidence" value="ECO:0007669"/>
    <property type="project" value="InterPro"/>
</dbReference>
<name>D2VZY9_NAEGR</name>
<feature type="compositionally biased region" description="Low complexity" evidence="1">
    <location>
        <begin position="1"/>
        <end position="27"/>
    </location>
</feature>
<organism evidence="4">
    <name type="scientific">Naegleria gruberi</name>
    <name type="common">Amoeba</name>
    <dbReference type="NCBI Taxonomy" id="5762"/>
    <lineage>
        <taxon>Eukaryota</taxon>
        <taxon>Discoba</taxon>
        <taxon>Heterolobosea</taxon>
        <taxon>Tetramitia</taxon>
        <taxon>Eutetramitia</taxon>
        <taxon>Vahlkampfiidae</taxon>
        <taxon>Naegleria</taxon>
    </lineage>
</organism>
<dbReference type="VEuPathDB" id="AmoebaDB:NAEGRDRAFT_74667"/>